<keyword evidence="1" id="KW-0378">Hydrolase</keyword>
<evidence type="ECO:0000313" key="1">
    <source>
        <dbReference type="EMBL" id="ATV32059.1"/>
    </source>
</evidence>
<proteinExistence type="predicted"/>
<keyword evidence="1" id="KW-0540">Nuclease</keyword>
<dbReference type="RefSeq" id="WP_100014891.1">
    <property type="nucleotide sequence ID" value="NZ_CP024728.1"/>
</dbReference>
<dbReference type="InterPro" id="IPR002711">
    <property type="entry name" value="HNH"/>
</dbReference>
<dbReference type="GO" id="GO:0003676">
    <property type="term" value="F:nucleic acid binding"/>
    <property type="evidence" value="ECO:0007669"/>
    <property type="project" value="InterPro"/>
</dbReference>
<keyword evidence="1" id="KW-0255">Endonuclease</keyword>
<protein>
    <submittedName>
        <fullName evidence="1">HNH endonuclease</fullName>
    </submittedName>
</protein>
<sequence>MLIKTKRQLIKNLDKIEEYLSSNTDEVYDTMAEYIARGRVFVSYIVDGETHFAPSRFIGYQNNTLIKHRKNKKKDGKETTPEISRIIGSKNQFYKKTEDAYLAFCEDLGVEASKNKRTYWILEDDISDELTTPPLKEGARKIRTHLVRERNRKAVYEAKRLFKSAHNGKLFCEVCGFNFVDKYGKIGEGFIEAHHKIAFSKTDGVHEIKPKDFAMVCSNCHSMLHRGDISILKLKNKIKNKYNLYMPKALFEEDRIVQKLSVT</sequence>
<name>A0A2D3LNE6_PREIN</name>
<organism evidence="1 2">
    <name type="scientific">Prevotella intermedia</name>
    <dbReference type="NCBI Taxonomy" id="28131"/>
    <lineage>
        <taxon>Bacteria</taxon>
        <taxon>Pseudomonadati</taxon>
        <taxon>Bacteroidota</taxon>
        <taxon>Bacteroidia</taxon>
        <taxon>Bacteroidales</taxon>
        <taxon>Prevotellaceae</taxon>
        <taxon>Prevotella</taxon>
    </lineage>
</organism>
<accession>A0A2D3LNE6</accession>
<dbReference type="AlphaFoldDB" id="A0A2D3LNE6"/>
<evidence type="ECO:0000313" key="2">
    <source>
        <dbReference type="Proteomes" id="UP000230742"/>
    </source>
</evidence>
<reference evidence="1 2" key="1">
    <citation type="submission" date="2017-11" db="EMBL/GenBank/DDBJ databases">
        <title>Genome sequencing of Prevotella intermedia KCOM 1949.</title>
        <authorList>
            <person name="Kook J.-K."/>
            <person name="Park S.-N."/>
            <person name="Lim Y.K."/>
        </authorList>
    </citation>
    <scope>NUCLEOTIDE SEQUENCE [LARGE SCALE GENOMIC DNA]</scope>
    <source>
        <strain evidence="1 2">KCOM 1949</strain>
    </source>
</reference>
<gene>
    <name evidence="1" type="ORF">CTM46_11230</name>
</gene>
<dbReference type="GO" id="GO:0008270">
    <property type="term" value="F:zinc ion binding"/>
    <property type="evidence" value="ECO:0007669"/>
    <property type="project" value="InterPro"/>
</dbReference>
<dbReference type="EMBL" id="CP024728">
    <property type="protein sequence ID" value="ATV32059.1"/>
    <property type="molecule type" value="Genomic_DNA"/>
</dbReference>
<dbReference type="Proteomes" id="UP000230742">
    <property type="component" value="Chromosome 2"/>
</dbReference>
<dbReference type="Pfam" id="PF01844">
    <property type="entry name" value="HNH"/>
    <property type="match status" value="1"/>
</dbReference>
<dbReference type="GO" id="GO:0004519">
    <property type="term" value="F:endonuclease activity"/>
    <property type="evidence" value="ECO:0007669"/>
    <property type="project" value="UniProtKB-KW"/>
</dbReference>